<feature type="transmembrane region" description="Helical" evidence="1">
    <location>
        <begin position="320"/>
        <end position="341"/>
    </location>
</feature>
<feature type="transmembrane region" description="Helical" evidence="1">
    <location>
        <begin position="108"/>
        <end position="131"/>
    </location>
</feature>
<evidence type="ECO:0000259" key="2">
    <source>
        <dbReference type="Pfam" id="PF01970"/>
    </source>
</evidence>
<feature type="transmembrane region" description="Helical" evidence="1">
    <location>
        <begin position="438"/>
        <end position="457"/>
    </location>
</feature>
<keyword evidence="1" id="KW-0812">Transmembrane</keyword>
<feature type="transmembrane region" description="Helical" evidence="1">
    <location>
        <begin position="469"/>
        <end position="491"/>
    </location>
</feature>
<dbReference type="EMBL" id="JAAQPH010000007">
    <property type="protein sequence ID" value="NIA69205.1"/>
    <property type="molecule type" value="Genomic_DNA"/>
</dbReference>
<evidence type="ECO:0000313" key="3">
    <source>
        <dbReference type="EMBL" id="NIA69205.1"/>
    </source>
</evidence>
<dbReference type="PANTHER" id="PTHR35342:SF5">
    <property type="entry name" value="TRICARBOXYLIC TRANSPORT PROTEIN"/>
    <property type="match status" value="1"/>
</dbReference>
<feature type="transmembrane region" description="Helical" evidence="1">
    <location>
        <begin position="143"/>
        <end position="162"/>
    </location>
</feature>
<comment type="caution">
    <text evidence="3">The sequence shown here is derived from an EMBL/GenBank/DDBJ whole genome shotgun (WGS) entry which is preliminary data.</text>
</comment>
<name>A0A967EXG6_9PROT</name>
<gene>
    <name evidence="3" type="ORF">HBA54_11450</name>
</gene>
<protein>
    <recommendedName>
        <fullName evidence="2">DUF112 domain-containing protein</fullName>
    </recommendedName>
</protein>
<dbReference type="Pfam" id="PF01970">
    <property type="entry name" value="TctA"/>
    <property type="match status" value="1"/>
</dbReference>
<dbReference type="InterPro" id="IPR002823">
    <property type="entry name" value="DUF112_TM"/>
</dbReference>
<sequence>MEINAAFFVDLFLHSLSLWWVIVPSIFLGLIVGAIPGFSAANTIIVLLPFTLIMEVEVGLVFMVALYCASRMGAGIPAILVNIPGTAGAAATPLDGYPMVKKGQGQRALAISFTASTIGGLLTTAVALASMPILARVGFYMHSVEMVVVMLFGISLIATIAAKDTLKGLIAGFLGLMIGSIGTDHVYATPRGTFGILELYDGIPLIPALVGLFAISEAFLVIEGESILSRHGRERLKTGSWLQTIDGIKITLKKWWHVAWTSLIGLVIGVTPGAGAAIAAFVAYQQSRALSKTPELYGTGHVEGLIAPESANNGVTAGTLIPLLVLGIPGGATAAIMLVVMQYQGVNVGPRLFAEQPLLGYGIFMAMFVTYLLMALTILPMSRYMSRVTLVSTTYMSPLIIGFTLIGSFVPREYMFDMYLAFAFGILGYIARKTGYHVAAILIGVILGPLMEGYMLVALQKSDGDFLTLFSSPLGNVLWLALALSLVLPPFMKHRQRRRKGVFAEGEG</sequence>
<feature type="transmembrane region" description="Helical" evidence="1">
    <location>
        <begin position="361"/>
        <end position="381"/>
    </location>
</feature>
<keyword evidence="1" id="KW-1133">Transmembrane helix</keyword>
<reference evidence="3" key="1">
    <citation type="submission" date="2020-03" db="EMBL/GenBank/DDBJ databases">
        <title>Genome of Pelagibius litoralis DSM 21314T.</title>
        <authorList>
            <person name="Wang G."/>
        </authorList>
    </citation>
    <scope>NUCLEOTIDE SEQUENCE</scope>
    <source>
        <strain evidence="3">DSM 21314</strain>
    </source>
</reference>
<dbReference type="PANTHER" id="PTHR35342">
    <property type="entry name" value="TRICARBOXYLIC TRANSPORT PROTEIN"/>
    <property type="match status" value="1"/>
</dbReference>
<feature type="transmembrane region" description="Helical" evidence="1">
    <location>
        <begin position="168"/>
        <end position="187"/>
    </location>
</feature>
<keyword evidence="4" id="KW-1185">Reference proteome</keyword>
<dbReference type="Proteomes" id="UP000761264">
    <property type="component" value="Unassembled WGS sequence"/>
</dbReference>
<dbReference type="AlphaFoldDB" id="A0A967EXG6"/>
<feature type="transmembrane region" description="Helical" evidence="1">
    <location>
        <begin position="45"/>
        <end position="67"/>
    </location>
</feature>
<evidence type="ECO:0000256" key="1">
    <source>
        <dbReference type="SAM" id="Phobius"/>
    </source>
</evidence>
<organism evidence="3 4">
    <name type="scientific">Pelagibius litoralis</name>
    <dbReference type="NCBI Taxonomy" id="374515"/>
    <lineage>
        <taxon>Bacteria</taxon>
        <taxon>Pseudomonadati</taxon>
        <taxon>Pseudomonadota</taxon>
        <taxon>Alphaproteobacteria</taxon>
        <taxon>Rhodospirillales</taxon>
        <taxon>Rhodovibrionaceae</taxon>
        <taxon>Pelagibius</taxon>
    </lineage>
</organism>
<proteinExistence type="predicted"/>
<feature type="transmembrane region" description="Helical" evidence="1">
    <location>
        <begin position="199"/>
        <end position="222"/>
    </location>
</feature>
<evidence type="ECO:0000313" key="4">
    <source>
        <dbReference type="Proteomes" id="UP000761264"/>
    </source>
</evidence>
<feature type="domain" description="DUF112" evidence="2">
    <location>
        <begin position="22"/>
        <end position="442"/>
    </location>
</feature>
<dbReference type="RefSeq" id="WP_167224542.1">
    <property type="nucleotide sequence ID" value="NZ_JAAQPH010000007.1"/>
</dbReference>
<feature type="transmembrane region" description="Helical" evidence="1">
    <location>
        <begin position="388"/>
        <end position="408"/>
    </location>
</feature>
<feature type="transmembrane region" description="Helical" evidence="1">
    <location>
        <begin position="259"/>
        <end position="284"/>
    </location>
</feature>
<accession>A0A967EXG6</accession>
<feature type="transmembrane region" description="Helical" evidence="1">
    <location>
        <begin position="414"/>
        <end position="431"/>
    </location>
</feature>
<keyword evidence="1" id="KW-0472">Membrane</keyword>
<feature type="transmembrane region" description="Helical" evidence="1">
    <location>
        <begin position="18"/>
        <end position="38"/>
    </location>
</feature>